<keyword evidence="2 6" id="KW-0812">Transmembrane</keyword>
<keyword evidence="3 6" id="KW-1133">Transmembrane helix</keyword>
<evidence type="ECO:0000256" key="6">
    <source>
        <dbReference type="SAM" id="Phobius"/>
    </source>
</evidence>
<reference evidence="7" key="1">
    <citation type="submission" date="2018-05" db="EMBL/GenBank/DDBJ databases">
        <authorList>
            <person name="Lanie J.A."/>
            <person name="Ng W.-L."/>
            <person name="Kazmierczak K.M."/>
            <person name="Andrzejewski T.M."/>
            <person name="Davidsen T.M."/>
            <person name="Wayne K.J."/>
            <person name="Tettelin H."/>
            <person name="Glass J.I."/>
            <person name="Rusch D."/>
            <person name="Podicherti R."/>
            <person name="Tsui H.-C.T."/>
            <person name="Winkler M.E."/>
        </authorList>
    </citation>
    <scope>NUCLEOTIDE SEQUENCE</scope>
</reference>
<evidence type="ECO:0000256" key="5">
    <source>
        <dbReference type="SAM" id="MobiDB-lite"/>
    </source>
</evidence>
<gene>
    <name evidence="7" type="ORF">METZ01_LOCUS9139</name>
</gene>
<dbReference type="Pfam" id="PF13103">
    <property type="entry name" value="TonB_2"/>
    <property type="match status" value="1"/>
</dbReference>
<evidence type="ECO:0000256" key="3">
    <source>
        <dbReference type="ARBA" id="ARBA00022989"/>
    </source>
</evidence>
<organism evidence="7">
    <name type="scientific">marine metagenome</name>
    <dbReference type="NCBI Taxonomy" id="408172"/>
    <lineage>
        <taxon>unclassified sequences</taxon>
        <taxon>metagenomes</taxon>
        <taxon>ecological metagenomes</taxon>
    </lineage>
</organism>
<sequence>MFNLSKNLNNGAGLKYVCLVIIILQSTFFLSKISRADVDRALVAPMSVLGKVSVPEQQILFNRLREKLNQRFHIVSHKVLVLIAEKGMRSIDIEDCTSSKCVKKVLSFIRNLELQFKTDKMFMFQLVRRENVTQLSLKYAAMSVPEITREIVTQTCRECGTEKLIQNVDILVQRMLQKLMLENVALPEKEISPSKKEIALPEKETTPSKKEVALPEKEITRPEGDVTSREETSSPSPETATPSDLAEKQIPEQPAPDPYILARDSYNQHISKLLLDVTYALQIFRSGMFVKLEISIDSAGIVVDQEIIKSSGSQDFDDTTMMTLEEIQFDPLPDAMLKFGNYAVILQIQNSR</sequence>
<feature type="transmembrane region" description="Helical" evidence="6">
    <location>
        <begin position="12"/>
        <end position="30"/>
    </location>
</feature>
<dbReference type="EMBL" id="UINC01000491">
    <property type="protein sequence ID" value="SUZ56285.1"/>
    <property type="molecule type" value="Genomic_DNA"/>
</dbReference>
<dbReference type="AlphaFoldDB" id="A0A381NNW7"/>
<dbReference type="InterPro" id="IPR006260">
    <property type="entry name" value="TonB/TolA_C"/>
</dbReference>
<keyword evidence="4 6" id="KW-0472">Membrane</keyword>
<evidence type="ECO:0000313" key="7">
    <source>
        <dbReference type="EMBL" id="SUZ56285.1"/>
    </source>
</evidence>
<name>A0A381NNW7_9ZZZZ</name>
<protein>
    <recommendedName>
        <fullName evidence="8">TonB C-terminal domain-containing protein</fullName>
    </recommendedName>
</protein>
<evidence type="ECO:0000256" key="1">
    <source>
        <dbReference type="ARBA" id="ARBA00004167"/>
    </source>
</evidence>
<dbReference type="NCBIfam" id="TIGR01352">
    <property type="entry name" value="tonB_Cterm"/>
    <property type="match status" value="1"/>
</dbReference>
<evidence type="ECO:0008006" key="8">
    <source>
        <dbReference type="Google" id="ProtNLM"/>
    </source>
</evidence>
<proteinExistence type="predicted"/>
<accession>A0A381NNW7</accession>
<dbReference type="GO" id="GO:0016020">
    <property type="term" value="C:membrane"/>
    <property type="evidence" value="ECO:0007669"/>
    <property type="project" value="UniProtKB-SubCell"/>
</dbReference>
<dbReference type="Gene3D" id="3.30.1150.10">
    <property type="match status" value="1"/>
</dbReference>
<feature type="region of interest" description="Disordered" evidence="5">
    <location>
        <begin position="195"/>
        <end position="258"/>
    </location>
</feature>
<evidence type="ECO:0000256" key="4">
    <source>
        <dbReference type="ARBA" id="ARBA00023136"/>
    </source>
</evidence>
<feature type="compositionally biased region" description="Basic and acidic residues" evidence="5">
    <location>
        <begin position="195"/>
        <end position="232"/>
    </location>
</feature>
<comment type="subcellular location">
    <subcellularLocation>
        <location evidence="1">Membrane</location>
        <topology evidence="1">Single-pass membrane protein</topology>
    </subcellularLocation>
</comment>
<dbReference type="SUPFAM" id="SSF74653">
    <property type="entry name" value="TolA/TonB C-terminal domain"/>
    <property type="match status" value="1"/>
</dbReference>
<feature type="compositionally biased region" description="Low complexity" evidence="5">
    <location>
        <begin position="233"/>
        <end position="243"/>
    </location>
</feature>
<evidence type="ECO:0000256" key="2">
    <source>
        <dbReference type="ARBA" id="ARBA00022692"/>
    </source>
</evidence>